<evidence type="ECO:0000313" key="2">
    <source>
        <dbReference type="EMBL" id="NGN84570.1"/>
    </source>
</evidence>
<name>A0ABX0DFL8_9MICC</name>
<dbReference type="RefSeq" id="WP_165182796.1">
    <property type="nucleotide sequence ID" value="NZ_JAAKZI010000026.1"/>
</dbReference>
<keyword evidence="2" id="KW-0418">Kinase</keyword>
<dbReference type="GO" id="GO:0016301">
    <property type="term" value="F:kinase activity"/>
    <property type="evidence" value="ECO:0007669"/>
    <property type="project" value="UniProtKB-KW"/>
</dbReference>
<reference evidence="2 3" key="1">
    <citation type="submission" date="2020-02" db="EMBL/GenBank/DDBJ databases">
        <title>Genome sequence of the type strain DSM 27180 of Arthrobacter silviterrae.</title>
        <authorList>
            <person name="Gao J."/>
            <person name="Sun J."/>
        </authorList>
    </citation>
    <scope>NUCLEOTIDE SEQUENCE [LARGE SCALE GENOMIC DNA]</scope>
    <source>
        <strain evidence="2 3">DSM 27180</strain>
    </source>
</reference>
<keyword evidence="3" id="KW-1185">Reference proteome</keyword>
<dbReference type="Proteomes" id="UP000479226">
    <property type="component" value="Unassembled WGS sequence"/>
</dbReference>
<feature type="region of interest" description="Disordered" evidence="1">
    <location>
        <begin position="93"/>
        <end position="123"/>
    </location>
</feature>
<sequence>MDIVSVGLIVNPIAGLGGPSGQKGSDAADIREIARRSGYSCTSPARARRAVAQLSAQLERTGRRLRLLTGPGALGEDAARGLCTTTVLAGDAAGSPATDVSANDGAANDGDTPASGVSGTSSAGDTRQLARLMAGAGVDLILFAGGDGTARDVLDAVGGSVPVLGIPAGVKIYSAVFALTPTAAGSLAAAWLAAGSREVADRDVVDIDEELLRAGLASPALYGTLSVPVDPSRLQARKAATPASDANAVAALARAFVRGMDPRSTYILGPGGTTQAIGAELGLATTRLGVDVVRRDGLLAADADSHTLEAMLDAGFDGSPAVVVLTPLGGQGFVVGRGNQQVTARMLSRLPLQIVATDGKLASLAGRPLWVDSGNDDVDARLSGYAKVFTGAGTHTVYPVRRVLEETSGNTTTKEY</sequence>
<comment type="caution">
    <text evidence="2">The sequence shown here is derived from an EMBL/GenBank/DDBJ whole genome shotgun (WGS) entry which is preliminary data.</text>
</comment>
<evidence type="ECO:0000256" key="1">
    <source>
        <dbReference type="SAM" id="MobiDB-lite"/>
    </source>
</evidence>
<accession>A0ABX0DFL8</accession>
<evidence type="ECO:0000313" key="3">
    <source>
        <dbReference type="Proteomes" id="UP000479226"/>
    </source>
</evidence>
<dbReference type="InterPro" id="IPR016064">
    <property type="entry name" value="NAD/diacylglycerol_kinase_sf"/>
</dbReference>
<dbReference type="PANTHER" id="PTHR40697">
    <property type="entry name" value="ACETOIN CATABOLISM PROTEIN X"/>
    <property type="match status" value="1"/>
</dbReference>
<dbReference type="PANTHER" id="PTHR40697:SF2">
    <property type="entry name" value="ATP-NAD KINASE-RELATED"/>
    <property type="match status" value="1"/>
</dbReference>
<dbReference type="InterPro" id="IPR002504">
    <property type="entry name" value="NADK"/>
</dbReference>
<dbReference type="EMBL" id="JAAKZI010000026">
    <property type="protein sequence ID" value="NGN84570.1"/>
    <property type="molecule type" value="Genomic_DNA"/>
</dbReference>
<dbReference type="Pfam" id="PF01513">
    <property type="entry name" value="NAD_kinase"/>
    <property type="match status" value="1"/>
</dbReference>
<protein>
    <submittedName>
        <fullName evidence="2">ATP-NAD kinase</fullName>
    </submittedName>
</protein>
<dbReference type="Pfam" id="PF20143">
    <property type="entry name" value="NAD_kinase_C"/>
    <property type="match status" value="1"/>
</dbReference>
<gene>
    <name evidence="2" type="ORF">G6N77_14050</name>
</gene>
<keyword evidence="2" id="KW-0808">Transferase</keyword>
<dbReference type="SUPFAM" id="SSF111331">
    <property type="entry name" value="NAD kinase/diacylglycerol kinase-like"/>
    <property type="match status" value="1"/>
</dbReference>
<dbReference type="InterPro" id="IPR017438">
    <property type="entry name" value="ATP-NAD_kinase_N"/>
</dbReference>
<dbReference type="Gene3D" id="3.40.50.10330">
    <property type="entry name" value="Probable inorganic polyphosphate/atp-NAD kinase, domain 1"/>
    <property type="match status" value="1"/>
</dbReference>
<proteinExistence type="predicted"/>
<organism evidence="2 3">
    <name type="scientific">Arthrobacter silviterrae</name>
    <dbReference type="NCBI Taxonomy" id="2026658"/>
    <lineage>
        <taxon>Bacteria</taxon>
        <taxon>Bacillati</taxon>
        <taxon>Actinomycetota</taxon>
        <taxon>Actinomycetes</taxon>
        <taxon>Micrococcales</taxon>
        <taxon>Micrococcaceae</taxon>
        <taxon>Arthrobacter</taxon>
    </lineage>
</organism>
<dbReference type="InterPro" id="IPR039065">
    <property type="entry name" value="AcoX-like"/>
</dbReference>